<dbReference type="Proteomes" id="UP000189670">
    <property type="component" value="Unassembled WGS sequence"/>
</dbReference>
<organism evidence="3 4">
    <name type="scientific">Candidatus Magnetoglobus multicellularis str. Araruama</name>
    <dbReference type="NCBI Taxonomy" id="890399"/>
    <lineage>
        <taxon>Bacteria</taxon>
        <taxon>Pseudomonadati</taxon>
        <taxon>Thermodesulfobacteriota</taxon>
        <taxon>Desulfobacteria</taxon>
        <taxon>Desulfobacterales</taxon>
        <taxon>Desulfobacteraceae</taxon>
        <taxon>Candidatus Magnetoglobus</taxon>
    </lineage>
</organism>
<dbReference type="Pfam" id="PF07724">
    <property type="entry name" value="AAA_2"/>
    <property type="match status" value="1"/>
</dbReference>
<dbReference type="AlphaFoldDB" id="A0A1V1NVS9"/>
<accession>A0A1V1NVS9</accession>
<comment type="caution">
    <text evidence="3">The sequence shown here is derived from an EMBL/GenBank/DDBJ whole genome shotgun (WGS) entry which is preliminary data.</text>
</comment>
<evidence type="ECO:0000313" key="3">
    <source>
        <dbReference type="EMBL" id="ETR66690.1"/>
    </source>
</evidence>
<feature type="region of interest" description="Disordered" evidence="1">
    <location>
        <begin position="1"/>
        <end position="24"/>
    </location>
</feature>
<dbReference type="SMART" id="SM00382">
    <property type="entry name" value="AAA"/>
    <property type="match status" value="1"/>
</dbReference>
<dbReference type="SUPFAM" id="SSF52540">
    <property type="entry name" value="P-loop containing nucleoside triphosphate hydrolases"/>
    <property type="match status" value="1"/>
</dbReference>
<feature type="domain" description="AAA+ ATPase" evidence="2">
    <location>
        <begin position="77"/>
        <end position="229"/>
    </location>
</feature>
<feature type="compositionally biased region" description="Basic residues" evidence="1">
    <location>
        <begin position="1"/>
        <end position="10"/>
    </location>
</feature>
<dbReference type="Gene3D" id="3.40.50.300">
    <property type="entry name" value="P-loop containing nucleotide triphosphate hydrolases"/>
    <property type="match status" value="1"/>
</dbReference>
<gene>
    <name evidence="3" type="ORF">OMM_12472</name>
</gene>
<protein>
    <recommendedName>
        <fullName evidence="2">AAA+ ATPase domain-containing protein</fullName>
    </recommendedName>
</protein>
<dbReference type="GO" id="GO:0051603">
    <property type="term" value="P:proteolysis involved in protein catabolic process"/>
    <property type="evidence" value="ECO:0007669"/>
    <property type="project" value="TreeGrafter"/>
</dbReference>
<evidence type="ECO:0000259" key="2">
    <source>
        <dbReference type="SMART" id="SM00382"/>
    </source>
</evidence>
<evidence type="ECO:0000256" key="1">
    <source>
        <dbReference type="SAM" id="MobiDB-lite"/>
    </source>
</evidence>
<dbReference type="GO" id="GO:0005524">
    <property type="term" value="F:ATP binding"/>
    <property type="evidence" value="ECO:0007669"/>
    <property type="project" value="InterPro"/>
</dbReference>
<dbReference type="InterPro" id="IPR003959">
    <property type="entry name" value="ATPase_AAA_core"/>
</dbReference>
<name>A0A1V1NVS9_9BACT</name>
<dbReference type="EMBL" id="ATBP01001812">
    <property type="protein sequence ID" value="ETR66690.1"/>
    <property type="molecule type" value="Genomic_DNA"/>
</dbReference>
<feature type="non-terminal residue" evidence="3">
    <location>
        <position position="232"/>
    </location>
</feature>
<dbReference type="InterPro" id="IPR003593">
    <property type="entry name" value="AAA+_ATPase"/>
</dbReference>
<dbReference type="InterPro" id="IPR050052">
    <property type="entry name" value="ATP-dep_Clp_protease_ClpX"/>
</dbReference>
<reference evidence="4" key="1">
    <citation type="submission" date="2012-11" db="EMBL/GenBank/DDBJ databases">
        <authorList>
            <person name="Lucero-Rivera Y.E."/>
            <person name="Tovar-Ramirez D."/>
        </authorList>
    </citation>
    <scope>NUCLEOTIDE SEQUENCE [LARGE SCALE GENOMIC DNA]</scope>
    <source>
        <strain evidence="4">Araruama</strain>
    </source>
</reference>
<evidence type="ECO:0000313" key="4">
    <source>
        <dbReference type="Proteomes" id="UP000189670"/>
    </source>
</evidence>
<dbReference type="PANTHER" id="PTHR48102">
    <property type="entry name" value="ATP-DEPENDENT CLP PROTEASE ATP-BINDING SUBUNIT CLPX-LIKE, MITOCHONDRIAL-RELATED"/>
    <property type="match status" value="1"/>
</dbReference>
<dbReference type="PANTHER" id="PTHR48102:SF7">
    <property type="entry name" value="ATP-DEPENDENT CLP PROTEASE ATP-BINDING SUBUNIT CLPX-LIKE, MITOCHONDRIAL"/>
    <property type="match status" value="1"/>
</dbReference>
<sequence length="232" mass="25813">MPPGGKKTRKTPLPPKVKKPPDLTPHLKFKYKPKEIKTYLDRYVIKQDEAKKALAIAICDHYNHINNEQTEIEKHYIKQNVLIIGPTGVGKTYLIKTIADLIGVPFVKGDATKYTETGYVGGDVEDLVRKLVKKADGNVELAEYGIVFLDEIDKIASSTGVGNRDVAGRGVQSNLLKLLEETEVPVNTPWDLPSQLQHFMGGKSKSNKETINTRNILFIMSGVFDGLIEIVQ</sequence>
<proteinExistence type="predicted"/>
<dbReference type="GO" id="GO:0016887">
    <property type="term" value="F:ATP hydrolysis activity"/>
    <property type="evidence" value="ECO:0007669"/>
    <property type="project" value="InterPro"/>
</dbReference>
<dbReference type="InterPro" id="IPR027417">
    <property type="entry name" value="P-loop_NTPase"/>
</dbReference>